<dbReference type="Pfam" id="PF13883">
    <property type="entry name" value="CREG_beta-barrel"/>
    <property type="match status" value="1"/>
</dbReference>
<keyword evidence="4" id="KW-1185">Reference proteome</keyword>
<gene>
    <name evidence="3" type="ORF">FBZ90_11692</name>
</gene>
<sequence length="193" mass="20240">MPPDTSPGPGAPAEATPPADRPPDALAAARETARTLLAGRPQATLATLMAPSGAAPSDQDTGNGDAASMGGWPYPSLVMVALDTDGRPLLLLSELALHTRNLRQDGRAALLFEDTSGLENPLTGPRLSVMGRIAPLAGAEAEAARAAYLDRHPSAALYADFPDFRFWRMDIAQAHLVAGFGRIHWLTAADLKV</sequence>
<dbReference type="OrthoDB" id="9814594at2"/>
<dbReference type="AlphaFoldDB" id="A0A560GTA2"/>
<dbReference type="InterPro" id="IPR055343">
    <property type="entry name" value="CREG_beta-barrel"/>
</dbReference>
<proteinExistence type="predicted"/>
<feature type="compositionally biased region" description="Pro residues" evidence="1">
    <location>
        <begin position="1"/>
        <end position="10"/>
    </location>
</feature>
<comment type="caution">
    <text evidence="3">The sequence shown here is derived from an EMBL/GenBank/DDBJ whole genome shotgun (WGS) entry which is preliminary data.</text>
</comment>
<dbReference type="RefSeq" id="WP_145735303.1">
    <property type="nucleotide sequence ID" value="NZ_VITR01000016.1"/>
</dbReference>
<dbReference type="Proteomes" id="UP000315751">
    <property type="component" value="Unassembled WGS sequence"/>
</dbReference>
<feature type="compositionally biased region" description="Low complexity" evidence="1">
    <location>
        <begin position="11"/>
        <end position="25"/>
    </location>
</feature>
<dbReference type="InterPro" id="IPR012349">
    <property type="entry name" value="Split_barrel_FMN-bd"/>
</dbReference>
<evidence type="ECO:0000313" key="4">
    <source>
        <dbReference type="Proteomes" id="UP000315751"/>
    </source>
</evidence>
<reference evidence="3 4" key="1">
    <citation type="submission" date="2019-06" db="EMBL/GenBank/DDBJ databases">
        <title>Genomic Encyclopedia of Type Strains, Phase IV (KMG-V): Genome sequencing to study the core and pangenomes of soil and plant-associated prokaryotes.</title>
        <authorList>
            <person name="Whitman W."/>
        </authorList>
    </citation>
    <scope>NUCLEOTIDE SEQUENCE [LARGE SCALE GENOMIC DNA]</scope>
    <source>
        <strain evidence="3 4">BR 11622</strain>
    </source>
</reference>
<protein>
    <submittedName>
        <fullName evidence="3">Pyridoxamine 5'-phosphate oxidase-like protein</fullName>
    </submittedName>
</protein>
<evidence type="ECO:0000313" key="3">
    <source>
        <dbReference type="EMBL" id="TWB36869.1"/>
    </source>
</evidence>
<feature type="domain" description="CREG-like beta-barrel" evidence="2">
    <location>
        <begin position="31"/>
        <end position="188"/>
    </location>
</feature>
<dbReference type="EMBL" id="VITR01000016">
    <property type="protein sequence ID" value="TWB36869.1"/>
    <property type="molecule type" value="Genomic_DNA"/>
</dbReference>
<organism evidence="3 4">
    <name type="scientific">Nitrospirillum amazonense</name>
    <dbReference type="NCBI Taxonomy" id="28077"/>
    <lineage>
        <taxon>Bacteria</taxon>
        <taxon>Pseudomonadati</taxon>
        <taxon>Pseudomonadota</taxon>
        <taxon>Alphaproteobacteria</taxon>
        <taxon>Rhodospirillales</taxon>
        <taxon>Azospirillaceae</taxon>
        <taxon>Nitrospirillum</taxon>
    </lineage>
</organism>
<feature type="region of interest" description="Disordered" evidence="1">
    <location>
        <begin position="1"/>
        <end position="25"/>
    </location>
</feature>
<dbReference type="PANTHER" id="PTHR13343:SF17">
    <property type="entry name" value="CELLULAR REPRESSOR OF E1A-STIMULATED GENES, ISOFORM A"/>
    <property type="match status" value="1"/>
</dbReference>
<name>A0A560GTA2_9PROT</name>
<dbReference type="Gene3D" id="2.30.110.10">
    <property type="entry name" value="Electron Transport, Fmn-binding Protein, Chain A"/>
    <property type="match status" value="1"/>
</dbReference>
<dbReference type="PANTHER" id="PTHR13343">
    <property type="entry name" value="CREG1 PROTEIN"/>
    <property type="match status" value="1"/>
</dbReference>
<evidence type="ECO:0000259" key="2">
    <source>
        <dbReference type="Pfam" id="PF13883"/>
    </source>
</evidence>
<dbReference type="GO" id="GO:0005737">
    <property type="term" value="C:cytoplasm"/>
    <property type="evidence" value="ECO:0007669"/>
    <property type="project" value="UniProtKB-ARBA"/>
</dbReference>
<dbReference type="SUPFAM" id="SSF50475">
    <property type="entry name" value="FMN-binding split barrel"/>
    <property type="match status" value="1"/>
</dbReference>
<evidence type="ECO:0000256" key="1">
    <source>
        <dbReference type="SAM" id="MobiDB-lite"/>
    </source>
</evidence>
<accession>A0A560GTA2</accession>